<dbReference type="Proteomes" id="UP000014909">
    <property type="component" value="Chromosome"/>
</dbReference>
<sequence>MSNEQKALQDIRNAVGNEVGEYSVDEFISHHLEELPSSYWKAKTGFEVPETHQVIDLLILRSKWDDEEVYDFTLPDDVTDYVISVKYDDSGVLEDIDMES</sequence>
<dbReference type="EMBL" id="CP004846">
    <property type="protein sequence ID" value="AGP76885.1"/>
    <property type="molecule type" value="Genomic_DNA"/>
</dbReference>
<dbReference type="AlphaFoldDB" id="S5AB38"/>
<dbReference type="KEGG" id="amh:I633_02915"/>
<organism evidence="1 2">
    <name type="scientific">Alteromonas mediterranea 615</name>
    <dbReference type="NCBI Taxonomy" id="1300253"/>
    <lineage>
        <taxon>Bacteria</taxon>
        <taxon>Pseudomonadati</taxon>
        <taxon>Pseudomonadota</taxon>
        <taxon>Gammaproteobacteria</taxon>
        <taxon>Alteromonadales</taxon>
        <taxon>Alteromonadaceae</taxon>
        <taxon>Alteromonas/Salinimonas group</taxon>
        <taxon>Alteromonas</taxon>
    </lineage>
</organism>
<gene>
    <name evidence="1" type="ORF">I633_02915</name>
</gene>
<dbReference type="BioCyc" id="AMAC1300253:G12YX-462-MONOMER"/>
<dbReference type="HOGENOM" id="CLU_2140441_0_0_6"/>
<protein>
    <submittedName>
        <fullName evidence="1">Uncharacterized protein</fullName>
    </submittedName>
</protein>
<evidence type="ECO:0000313" key="2">
    <source>
        <dbReference type="Proteomes" id="UP000014909"/>
    </source>
</evidence>
<name>S5AB38_9ALTE</name>
<proteinExistence type="predicted"/>
<accession>S5AB38</accession>
<reference evidence="1 2" key="1">
    <citation type="journal article" date="2013" name="Genome Biol. Evol.">
        <title>Genomic Diversity of "Deep Ecotype" Alteromonas macleodii Isolates: Evidence for Pan-Mediterranean Clonal Frames.</title>
        <authorList>
            <person name="Lopez-Perez M."/>
            <person name="Gonzaga A."/>
            <person name="Rodriguez-Valera F."/>
        </authorList>
    </citation>
    <scope>NUCLEOTIDE SEQUENCE [LARGE SCALE GENOMIC DNA]</scope>
    <source>
        <strain evidence="2">'English Channel 615'</strain>
    </source>
</reference>
<evidence type="ECO:0000313" key="1">
    <source>
        <dbReference type="EMBL" id="AGP76885.1"/>
    </source>
</evidence>
<dbReference type="PATRIC" id="fig|1300253.3.peg.596"/>